<dbReference type="AlphaFoldDB" id="Q79ZG0"/>
<reference evidence="4 5" key="3">
    <citation type="journal article" date="2014" name="J. Ind. Microbiol. Biotechnol.">
        <title>Genome mining of the Streptomyces avermitilis genome and development of genome-minimized hosts for heterologous expression of biosynthetic gene clusters.</title>
        <authorList>
            <person name="Ikeda H."/>
            <person name="Shin-ya K."/>
            <person name="Omura S."/>
        </authorList>
    </citation>
    <scope>NUCLEOTIDE SEQUENCE [LARGE SCALE GENOMIC DNA]</scope>
    <source>
        <strain evidence="5">ATCC 31267 / DSM 46492 / JCM 5070 / NBRC 14893 / NCIMB 12804 / NRRL 8165 / MA-4680</strain>
    </source>
</reference>
<dbReference type="Pfam" id="PF13561">
    <property type="entry name" value="adh_short_C2"/>
    <property type="match status" value="1"/>
</dbReference>
<dbReference type="Gene3D" id="3.40.50.720">
    <property type="entry name" value="NAD(P)-binding Rossmann-like Domain"/>
    <property type="match status" value="1"/>
</dbReference>
<dbReference type="PRINTS" id="PR00081">
    <property type="entry name" value="GDHRDH"/>
</dbReference>
<accession>Q79ZG0</accession>
<reference evidence="4 5" key="2">
    <citation type="journal article" date="2003" name="Nat. Biotechnol.">
        <title>Complete genome sequence and comparative analysis of the industrial microorganism Streptomyces avermitilis.</title>
        <authorList>
            <person name="Ikeda H."/>
            <person name="Ishikawa J."/>
            <person name="Hanamoto A."/>
            <person name="Shinose M."/>
            <person name="Kikuchi H."/>
            <person name="Shiba T."/>
            <person name="Sakaki Y."/>
            <person name="Hattori M."/>
            <person name="Omura S."/>
        </authorList>
    </citation>
    <scope>NUCLEOTIDE SEQUENCE [LARGE SCALE GENOMIC DNA]</scope>
    <source>
        <strain evidence="5">ATCC 31267 / DSM 46492 / JCM 5070 / NBRC 14893 / NCIMB 12804 / NRRL 8165 / MA-4680</strain>
    </source>
</reference>
<evidence type="ECO:0000313" key="5">
    <source>
        <dbReference type="Proteomes" id="UP000000428"/>
    </source>
</evidence>
<dbReference type="Proteomes" id="UP000000428">
    <property type="component" value="Chromosome"/>
</dbReference>
<dbReference type="PRINTS" id="PR00080">
    <property type="entry name" value="SDRFAMILY"/>
</dbReference>
<dbReference type="eggNOG" id="COG1028">
    <property type="taxonomic scope" value="Bacteria"/>
</dbReference>
<dbReference type="InterPro" id="IPR020904">
    <property type="entry name" value="Sc_DH/Rdtase_CS"/>
</dbReference>
<dbReference type="PANTHER" id="PTHR43943:SF2">
    <property type="entry name" value="DEHYDROGENASE_REDUCTASE 4"/>
    <property type="match status" value="1"/>
</dbReference>
<dbReference type="NCBIfam" id="NF005559">
    <property type="entry name" value="PRK07231.1"/>
    <property type="match status" value="1"/>
</dbReference>
<evidence type="ECO:0000313" key="4">
    <source>
        <dbReference type="EMBL" id="BAC70081.1"/>
    </source>
</evidence>
<name>Q79ZG0_STRAW</name>
<dbReference type="PROSITE" id="PS00061">
    <property type="entry name" value="ADH_SHORT"/>
    <property type="match status" value="1"/>
</dbReference>
<proteinExistence type="inferred from homology"/>
<dbReference type="SUPFAM" id="SSF51735">
    <property type="entry name" value="NAD(P)-binding Rossmann-fold domains"/>
    <property type="match status" value="1"/>
</dbReference>
<dbReference type="EMBL" id="BA000030">
    <property type="protein sequence ID" value="BAC70081.1"/>
    <property type="molecule type" value="Genomic_DNA"/>
</dbReference>
<evidence type="ECO:0000256" key="1">
    <source>
        <dbReference type="ARBA" id="ARBA00006484"/>
    </source>
</evidence>
<reference evidence="4 5" key="1">
    <citation type="journal article" date="2001" name="Proc. Natl. Acad. Sci. U.S.A.">
        <title>Genome sequence of an industrial microorganism Streptomyces avermitilis: deducing the ability of producing secondary metabolites.</title>
        <authorList>
            <person name="Omura S."/>
            <person name="Ikeda H."/>
            <person name="Ishikawa J."/>
            <person name="Hanamoto A."/>
            <person name="Takahashi C."/>
            <person name="Shinose M."/>
            <person name="Takahashi Y."/>
            <person name="Horikawa H."/>
            <person name="Nakazawa H."/>
            <person name="Osonoe T."/>
            <person name="Kikuchi H."/>
            <person name="Shiba T."/>
            <person name="Sakaki Y."/>
            <person name="Hattori M."/>
        </authorList>
    </citation>
    <scope>NUCLEOTIDE SEQUENCE [LARGE SCALE GENOMIC DNA]</scope>
    <source>
        <strain evidence="5">ATCC 31267 / DSM 46492 / JCM 5070 / NBRC 14893 / NCIMB 12804 / NRRL 8165 / MA-4680</strain>
    </source>
</reference>
<keyword evidence="5" id="KW-1185">Reference proteome</keyword>
<dbReference type="FunFam" id="3.40.50.720:FF:000084">
    <property type="entry name" value="Short-chain dehydrogenase reductase"/>
    <property type="match status" value="1"/>
</dbReference>
<dbReference type="InterPro" id="IPR036291">
    <property type="entry name" value="NAD(P)-bd_dom_sf"/>
</dbReference>
<keyword evidence="2" id="KW-0560">Oxidoreductase</keyword>
<dbReference type="PANTHER" id="PTHR43943">
    <property type="entry name" value="DEHYDROGENASE/REDUCTASE (SDR FAMILY) MEMBER 4"/>
    <property type="match status" value="1"/>
</dbReference>
<protein>
    <submittedName>
        <fullName evidence="4">Dehydrogenase</fullName>
    </submittedName>
</protein>
<dbReference type="KEGG" id="sma:SAVERM_2370"/>
<comment type="similarity">
    <text evidence="1">Belongs to the short-chain dehydrogenases/reductases (SDR) family.</text>
</comment>
<sequence length="275" mass="29562">MKRREKCRRLTRRNNRRRRSREGTQTVASLEGKTALVTGGRTGLGFGIATALVERGANVVITSRTEDELRKAAAALGEERALGVAGDARDPEHQRIAVETAVDRFGSLDLLVNNVGGTERTARRLVDVDLASYRRTVEINLMSALTWVQTAWHGWLGEHGGAIVNISSIAGELAVPDGTAYGTAKAALNHFTRQMANELAPAVRVNGVASGTVLTDFTRANVEGREDKVIGSIPLRRLGEPADVGAAVAFLLSDEASWITGHTLVVDGGRLLHNR</sequence>
<feature type="region of interest" description="Disordered" evidence="3">
    <location>
        <begin position="1"/>
        <end position="28"/>
    </location>
</feature>
<gene>
    <name evidence="4" type="ORF">SAVERM_2370</name>
</gene>
<evidence type="ECO:0000256" key="3">
    <source>
        <dbReference type="SAM" id="MobiDB-lite"/>
    </source>
</evidence>
<dbReference type="GO" id="GO:0016491">
    <property type="term" value="F:oxidoreductase activity"/>
    <property type="evidence" value="ECO:0007669"/>
    <property type="project" value="UniProtKB-KW"/>
</dbReference>
<evidence type="ECO:0000256" key="2">
    <source>
        <dbReference type="ARBA" id="ARBA00023002"/>
    </source>
</evidence>
<organism evidence="4 5">
    <name type="scientific">Streptomyces avermitilis (strain ATCC 31267 / DSM 46492 / JCM 5070 / NBRC 14893 / NCIMB 12804 / NRRL 8165 / MA-4680)</name>
    <dbReference type="NCBI Taxonomy" id="227882"/>
    <lineage>
        <taxon>Bacteria</taxon>
        <taxon>Bacillati</taxon>
        <taxon>Actinomycetota</taxon>
        <taxon>Actinomycetes</taxon>
        <taxon>Kitasatosporales</taxon>
        <taxon>Streptomycetaceae</taxon>
        <taxon>Streptomyces</taxon>
    </lineage>
</organism>
<dbReference type="CDD" id="cd05233">
    <property type="entry name" value="SDR_c"/>
    <property type="match status" value="1"/>
</dbReference>
<feature type="compositionally biased region" description="Basic residues" evidence="3">
    <location>
        <begin position="1"/>
        <end position="20"/>
    </location>
</feature>
<dbReference type="InterPro" id="IPR002347">
    <property type="entry name" value="SDR_fam"/>
</dbReference>
<dbReference type="HOGENOM" id="CLU_010194_1_1_11"/>